<reference evidence="2" key="2">
    <citation type="submission" date="2018-05" db="EMBL/GenBank/DDBJ databases">
        <title>OgluRS3 (Oryza glumaepatula Reference Sequence Version 3).</title>
        <authorList>
            <person name="Zhang J."/>
            <person name="Kudrna D."/>
            <person name="Lee S."/>
            <person name="Talag J."/>
            <person name="Welchert J."/>
            <person name="Wing R.A."/>
        </authorList>
    </citation>
    <scope>NUCLEOTIDE SEQUENCE [LARGE SCALE GENOMIC DNA]</scope>
</reference>
<dbReference type="EnsemblPlants" id="OGLUM03G33590.1">
    <property type="protein sequence ID" value="OGLUM03G33590.1"/>
    <property type="gene ID" value="OGLUM03G33590"/>
</dbReference>
<evidence type="ECO:0000313" key="2">
    <source>
        <dbReference type="EnsemblPlants" id="OGLUM03G33590.1"/>
    </source>
</evidence>
<dbReference type="Proteomes" id="UP000026961">
    <property type="component" value="Chromosome 3"/>
</dbReference>
<dbReference type="Gramene" id="OGLUM03G33590.1">
    <property type="protein sequence ID" value="OGLUM03G33590.1"/>
    <property type="gene ID" value="OGLUM03G33590"/>
</dbReference>
<feature type="region of interest" description="Disordered" evidence="1">
    <location>
        <begin position="42"/>
        <end position="67"/>
    </location>
</feature>
<sequence length="115" mass="13341">METLSHETLRLIHELLPSPVDRRHMGQTLIVNQRIFTQQLSHRMPPRTGYRQQTPPWTRTHPRPPPAMTSRLQLSYSPRLPVSLLAQLLRLSNSSHDRYLAQSSQALGTLVRIIY</sequence>
<name>A0A0D9ZD16_9ORYZ</name>
<evidence type="ECO:0000313" key="3">
    <source>
        <dbReference type="Proteomes" id="UP000026961"/>
    </source>
</evidence>
<dbReference type="HOGENOM" id="CLU_2112690_0_0_1"/>
<evidence type="ECO:0000256" key="1">
    <source>
        <dbReference type="SAM" id="MobiDB-lite"/>
    </source>
</evidence>
<keyword evidence="3" id="KW-1185">Reference proteome</keyword>
<reference evidence="2" key="1">
    <citation type="submission" date="2015-04" db="UniProtKB">
        <authorList>
            <consortium name="EnsemblPlants"/>
        </authorList>
    </citation>
    <scope>IDENTIFICATION</scope>
</reference>
<proteinExistence type="predicted"/>
<protein>
    <submittedName>
        <fullName evidence="2">Uncharacterized protein</fullName>
    </submittedName>
</protein>
<accession>A0A0D9ZD16</accession>
<dbReference type="AlphaFoldDB" id="A0A0D9ZD16"/>
<organism evidence="2">
    <name type="scientific">Oryza glumipatula</name>
    <dbReference type="NCBI Taxonomy" id="40148"/>
    <lineage>
        <taxon>Eukaryota</taxon>
        <taxon>Viridiplantae</taxon>
        <taxon>Streptophyta</taxon>
        <taxon>Embryophyta</taxon>
        <taxon>Tracheophyta</taxon>
        <taxon>Spermatophyta</taxon>
        <taxon>Magnoliopsida</taxon>
        <taxon>Liliopsida</taxon>
        <taxon>Poales</taxon>
        <taxon>Poaceae</taxon>
        <taxon>BOP clade</taxon>
        <taxon>Oryzoideae</taxon>
        <taxon>Oryzeae</taxon>
        <taxon>Oryzinae</taxon>
        <taxon>Oryza</taxon>
    </lineage>
</organism>